<name>A0AAF0ZRW6_SOLVR</name>
<sequence>MIAMHFMVGFPKSFWKYDSIWIVDRLTKSTHFTLTDGQLESMIQVLGDILRSCVIDFEGYWDLFLPSYEFSYNNNYHSSINMTPFEALYGRIGRSPIWWFDAGDVKPLSVDLVTEAHEKVRVIQIELLAAQIRHKKYIDRKVKDMTFQIGEHVLLKVSPMKRVMRFF</sequence>
<gene>
    <name evidence="1" type="ORF">MTR67_043232</name>
</gene>
<evidence type="ECO:0000313" key="2">
    <source>
        <dbReference type="Proteomes" id="UP001234989"/>
    </source>
</evidence>
<dbReference type="PANTHER" id="PTHR45835">
    <property type="entry name" value="YALI0A06105P"/>
    <property type="match status" value="1"/>
</dbReference>
<evidence type="ECO:0008006" key="3">
    <source>
        <dbReference type="Google" id="ProtNLM"/>
    </source>
</evidence>
<accession>A0AAF0ZRW6</accession>
<dbReference type="SUPFAM" id="SSF53098">
    <property type="entry name" value="Ribonuclease H-like"/>
    <property type="match status" value="1"/>
</dbReference>
<dbReference type="GO" id="GO:0003676">
    <property type="term" value="F:nucleic acid binding"/>
    <property type="evidence" value="ECO:0007669"/>
    <property type="project" value="InterPro"/>
</dbReference>
<reference evidence="1" key="1">
    <citation type="submission" date="2023-08" db="EMBL/GenBank/DDBJ databases">
        <title>A de novo genome assembly of Solanum verrucosum Schlechtendal, a Mexican diploid species geographically isolated from the other diploid A-genome species in potato relatives.</title>
        <authorList>
            <person name="Hosaka K."/>
        </authorList>
    </citation>
    <scope>NUCLEOTIDE SEQUENCE</scope>
    <source>
        <tissue evidence="1">Young leaves</tissue>
    </source>
</reference>
<dbReference type="Gene3D" id="3.30.420.10">
    <property type="entry name" value="Ribonuclease H-like superfamily/Ribonuclease H"/>
    <property type="match status" value="1"/>
</dbReference>
<dbReference type="InterPro" id="IPR036397">
    <property type="entry name" value="RNaseH_sf"/>
</dbReference>
<dbReference type="EMBL" id="CP133621">
    <property type="protein sequence ID" value="WMV49847.1"/>
    <property type="molecule type" value="Genomic_DNA"/>
</dbReference>
<protein>
    <recommendedName>
        <fullName evidence="3">Integrase catalytic domain-containing protein</fullName>
    </recommendedName>
</protein>
<dbReference type="AlphaFoldDB" id="A0AAF0ZRW6"/>
<evidence type="ECO:0000313" key="1">
    <source>
        <dbReference type="EMBL" id="WMV49847.1"/>
    </source>
</evidence>
<organism evidence="1 2">
    <name type="scientific">Solanum verrucosum</name>
    <dbReference type="NCBI Taxonomy" id="315347"/>
    <lineage>
        <taxon>Eukaryota</taxon>
        <taxon>Viridiplantae</taxon>
        <taxon>Streptophyta</taxon>
        <taxon>Embryophyta</taxon>
        <taxon>Tracheophyta</taxon>
        <taxon>Spermatophyta</taxon>
        <taxon>Magnoliopsida</taxon>
        <taxon>eudicotyledons</taxon>
        <taxon>Gunneridae</taxon>
        <taxon>Pentapetalae</taxon>
        <taxon>asterids</taxon>
        <taxon>lamiids</taxon>
        <taxon>Solanales</taxon>
        <taxon>Solanaceae</taxon>
        <taxon>Solanoideae</taxon>
        <taxon>Solaneae</taxon>
        <taxon>Solanum</taxon>
    </lineage>
</organism>
<dbReference type="Proteomes" id="UP001234989">
    <property type="component" value="Chromosome 10"/>
</dbReference>
<proteinExistence type="predicted"/>
<dbReference type="InterPro" id="IPR012337">
    <property type="entry name" value="RNaseH-like_sf"/>
</dbReference>
<keyword evidence="2" id="KW-1185">Reference proteome</keyword>
<dbReference type="PANTHER" id="PTHR45835:SF99">
    <property type="entry name" value="CHROMO DOMAIN-CONTAINING PROTEIN-RELATED"/>
    <property type="match status" value="1"/>
</dbReference>